<keyword evidence="3" id="KW-0949">S-adenosyl-L-methionine</keyword>
<protein>
    <recommendedName>
        <fullName evidence="8">O-methyltransferase domain-containing protein</fullName>
    </recommendedName>
</protein>
<evidence type="ECO:0000313" key="7">
    <source>
        <dbReference type="Proteomes" id="UP000319160"/>
    </source>
</evidence>
<dbReference type="InterPro" id="IPR029063">
    <property type="entry name" value="SAM-dependent_MTases_sf"/>
</dbReference>
<comment type="caution">
    <text evidence="6">The sequence shown here is derived from an EMBL/GenBank/DDBJ whole genome shotgun (WGS) entry which is preliminary data.</text>
</comment>
<dbReference type="PANTHER" id="PTHR43712:SF18">
    <property type="entry name" value="PUTATIVE (AFU_ORTHOLOGUE AFUA_4G14240)-RELATED"/>
    <property type="match status" value="1"/>
</dbReference>
<dbReference type="EMBL" id="VFLP01000079">
    <property type="protein sequence ID" value="TRX88801.1"/>
    <property type="molecule type" value="Genomic_DNA"/>
</dbReference>
<dbReference type="InterPro" id="IPR016461">
    <property type="entry name" value="COMT-like"/>
</dbReference>
<dbReference type="PANTHER" id="PTHR43712">
    <property type="entry name" value="PUTATIVE (AFU_ORTHOLOGUE AFUA_4G14580)-RELATED"/>
    <property type="match status" value="1"/>
</dbReference>
<evidence type="ECO:0008006" key="8">
    <source>
        <dbReference type="Google" id="ProtNLM"/>
    </source>
</evidence>
<feature type="domain" description="O-methyltransferase C-terminal" evidence="4">
    <location>
        <begin position="180"/>
        <end position="372"/>
    </location>
</feature>
<keyword evidence="1" id="KW-0489">Methyltransferase</keyword>
<dbReference type="InterPro" id="IPR001077">
    <property type="entry name" value="COMT_C"/>
</dbReference>
<reference evidence="7" key="1">
    <citation type="submission" date="2019-06" db="EMBL/GenBank/DDBJ databases">
        <title>Draft genome sequence of the griseofulvin-producing fungus Xylaria cubensis strain G536.</title>
        <authorList>
            <person name="Mead M.E."/>
            <person name="Raja H.A."/>
            <person name="Steenwyk J.L."/>
            <person name="Knowles S.L."/>
            <person name="Oberlies N.H."/>
            <person name="Rokas A."/>
        </authorList>
    </citation>
    <scope>NUCLEOTIDE SEQUENCE [LARGE SCALE GENOMIC DNA]</scope>
    <source>
        <strain evidence="7">G536</strain>
    </source>
</reference>
<dbReference type="OrthoDB" id="1535081at2759"/>
<evidence type="ECO:0000259" key="5">
    <source>
        <dbReference type="Pfam" id="PF08100"/>
    </source>
</evidence>
<dbReference type="Gene3D" id="3.40.50.150">
    <property type="entry name" value="Vaccinia Virus protein VP39"/>
    <property type="match status" value="1"/>
</dbReference>
<dbReference type="GO" id="GO:0046983">
    <property type="term" value="F:protein dimerization activity"/>
    <property type="evidence" value="ECO:0007669"/>
    <property type="project" value="InterPro"/>
</dbReference>
<dbReference type="GO" id="GO:0032259">
    <property type="term" value="P:methylation"/>
    <property type="evidence" value="ECO:0007669"/>
    <property type="project" value="UniProtKB-KW"/>
</dbReference>
<dbReference type="SUPFAM" id="SSF53335">
    <property type="entry name" value="S-adenosyl-L-methionine-dependent methyltransferases"/>
    <property type="match status" value="1"/>
</dbReference>
<sequence length="395" mass="44120">MSAVEKWFQEFEALCSQVPTLFPSGFDDENVRIRALRLAEKAVHQLHTPMTFAEAQTWAPLELVGAGVACEMGIFDILSKHAGSLSAVDIAEELNADPALVARIMRLLDAHYMVDQVSLGQYAANSIARDYVQPYRKGNVMTQIGLMPSYFALPAWLRANNYKVLPDANHCAWQVGANTTETFWESMSKDPSLSKYFNDYMTVPRTTQEEDFVSFYPFEAVFADSSVDDILFVDIGGGLGHQAMRVRSAFPRSRGRIILQDLPQVTSKITAGSLPDVEIMDHNMAHPQPVKNARVYYLRGVLHNHADHVSVQFLSRFAAAMGPESRLLIHEALATDLDPTKNITRFDLSMFASCGGAQRSEAEQKTLLEKVGLEVLGTRSMPRDWSIMEAKLKRE</sequence>
<dbReference type="Pfam" id="PF08100">
    <property type="entry name" value="Dimerisation"/>
    <property type="match status" value="1"/>
</dbReference>
<dbReference type="Proteomes" id="UP000319160">
    <property type="component" value="Unassembled WGS sequence"/>
</dbReference>
<feature type="domain" description="O-methyltransferase dimerisation" evidence="5">
    <location>
        <begin position="68"/>
        <end position="133"/>
    </location>
</feature>
<gene>
    <name evidence="6" type="ORF">FHL15_010260</name>
</gene>
<keyword evidence="7" id="KW-1185">Reference proteome</keyword>
<organism evidence="6 7">
    <name type="scientific">Xylaria flabelliformis</name>
    <dbReference type="NCBI Taxonomy" id="2512241"/>
    <lineage>
        <taxon>Eukaryota</taxon>
        <taxon>Fungi</taxon>
        <taxon>Dikarya</taxon>
        <taxon>Ascomycota</taxon>
        <taxon>Pezizomycotina</taxon>
        <taxon>Sordariomycetes</taxon>
        <taxon>Xylariomycetidae</taxon>
        <taxon>Xylariales</taxon>
        <taxon>Xylariaceae</taxon>
        <taxon>Xylaria</taxon>
    </lineage>
</organism>
<evidence type="ECO:0000256" key="2">
    <source>
        <dbReference type="ARBA" id="ARBA00022679"/>
    </source>
</evidence>
<evidence type="ECO:0000259" key="4">
    <source>
        <dbReference type="Pfam" id="PF00891"/>
    </source>
</evidence>
<dbReference type="Pfam" id="PF00891">
    <property type="entry name" value="Methyltransf_2"/>
    <property type="match status" value="1"/>
</dbReference>
<dbReference type="InterPro" id="IPR012967">
    <property type="entry name" value="COMT_dimerisation"/>
</dbReference>
<accession>A0A553HLG2</accession>
<evidence type="ECO:0000256" key="1">
    <source>
        <dbReference type="ARBA" id="ARBA00022603"/>
    </source>
</evidence>
<dbReference type="InterPro" id="IPR036388">
    <property type="entry name" value="WH-like_DNA-bd_sf"/>
</dbReference>
<dbReference type="AlphaFoldDB" id="A0A553HLG2"/>
<name>A0A553HLG2_9PEZI</name>
<dbReference type="SUPFAM" id="SSF46785">
    <property type="entry name" value="Winged helix' DNA-binding domain"/>
    <property type="match status" value="1"/>
</dbReference>
<dbReference type="Gene3D" id="1.10.10.10">
    <property type="entry name" value="Winged helix-like DNA-binding domain superfamily/Winged helix DNA-binding domain"/>
    <property type="match status" value="1"/>
</dbReference>
<evidence type="ECO:0000256" key="3">
    <source>
        <dbReference type="ARBA" id="ARBA00022691"/>
    </source>
</evidence>
<dbReference type="InterPro" id="IPR036390">
    <property type="entry name" value="WH_DNA-bd_sf"/>
</dbReference>
<dbReference type="GO" id="GO:0008171">
    <property type="term" value="F:O-methyltransferase activity"/>
    <property type="evidence" value="ECO:0007669"/>
    <property type="project" value="InterPro"/>
</dbReference>
<evidence type="ECO:0000313" key="6">
    <source>
        <dbReference type="EMBL" id="TRX88801.1"/>
    </source>
</evidence>
<proteinExistence type="predicted"/>
<keyword evidence="2" id="KW-0808">Transferase</keyword>
<dbReference type="PROSITE" id="PS51683">
    <property type="entry name" value="SAM_OMT_II"/>
    <property type="match status" value="1"/>
</dbReference>